<feature type="transmembrane region" description="Helical" evidence="1">
    <location>
        <begin position="70"/>
        <end position="92"/>
    </location>
</feature>
<dbReference type="STRING" id="930131.SAMN05216389_106217"/>
<keyword evidence="1" id="KW-0472">Membrane</keyword>
<evidence type="ECO:0000313" key="2">
    <source>
        <dbReference type="EMBL" id="SET18545.1"/>
    </source>
</evidence>
<keyword evidence="1" id="KW-0812">Transmembrane</keyword>
<feature type="transmembrane region" description="Helical" evidence="1">
    <location>
        <begin position="29"/>
        <end position="49"/>
    </location>
</feature>
<gene>
    <name evidence="2" type="ORF">SAMN05216389_106217</name>
</gene>
<evidence type="ECO:0008006" key="4">
    <source>
        <dbReference type="Google" id="ProtNLM"/>
    </source>
</evidence>
<dbReference type="Proteomes" id="UP000198618">
    <property type="component" value="Unassembled WGS sequence"/>
</dbReference>
<dbReference type="EMBL" id="FOHE01000006">
    <property type="protein sequence ID" value="SET18545.1"/>
    <property type="molecule type" value="Genomic_DNA"/>
</dbReference>
<evidence type="ECO:0000256" key="1">
    <source>
        <dbReference type="SAM" id="Phobius"/>
    </source>
</evidence>
<keyword evidence="1" id="KW-1133">Transmembrane helix</keyword>
<sequence>MRKSILYGFAVLLLLSITSFFNFSLYLSIISIIGFGSVFISGLIVGAFVRERDLYSSTKSSNRERKDRKIGLRIAAFGLPFVITSIILFVFIHNG</sequence>
<name>A0A1I0CHV0_9BACI</name>
<reference evidence="2 3" key="1">
    <citation type="submission" date="2016-10" db="EMBL/GenBank/DDBJ databases">
        <authorList>
            <person name="de Groot N.N."/>
        </authorList>
    </citation>
    <scope>NUCLEOTIDE SEQUENCE [LARGE SCALE GENOMIC DNA]</scope>
    <source>
        <strain evidence="2 3">IBRC-M 10780</strain>
    </source>
</reference>
<organism evidence="2 3">
    <name type="scientific">Oceanobacillus limi</name>
    <dbReference type="NCBI Taxonomy" id="930131"/>
    <lineage>
        <taxon>Bacteria</taxon>
        <taxon>Bacillati</taxon>
        <taxon>Bacillota</taxon>
        <taxon>Bacilli</taxon>
        <taxon>Bacillales</taxon>
        <taxon>Bacillaceae</taxon>
        <taxon>Oceanobacillus</taxon>
    </lineage>
</organism>
<accession>A0A1I0CHV0</accession>
<dbReference type="AlphaFoldDB" id="A0A1I0CHV0"/>
<dbReference type="InterPro" id="IPR035167">
    <property type="entry name" value="DUF5316"/>
</dbReference>
<dbReference type="Pfam" id="PF17247">
    <property type="entry name" value="DUF5316"/>
    <property type="match status" value="1"/>
</dbReference>
<dbReference type="RefSeq" id="WP_090868939.1">
    <property type="nucleotide sequence ID" value="NZ_FOHE01000006.1"/>
</dbReference>
<keyword evidence="3" id="KW-1185">Reference proteome</keyword>
<proteinExistence type="predicted"/>
<evidence type="ECO:0000313" key="3">
    <source>
        <dbReference type="Proteomes" id="UP000198618"/>
    </source>
</evidence>
<protein>
    <recommendedName>
        <fullName evidence="4">DUF5316 domain-containing protein</fullName>
    </recommendedName>
</protein>